<protein>
    <submittedName>
        <fullName evidence="1">SET domain-containing protein</fullName>
    </submittedName>
</protein>
<name>A0ACB6Q9I8_9PLEO</name>
<keyword evidence="2" id="KW-1185">Reference proteome</keyword>
<accession>A0ACB6Q9I8</accession>
<dbReference type="Proteomes" id="UP000799755">
    <property type="component" value="Unassembled WGS sequence"/>
</dbReference>
<evidence type="ECO:0000313" key="1">
    <source>
        <dbReference type="EMBL" id="KAF2463694.1"/>
    </source>
</evidence>
<comment type="caution">
    <text evidence="1">The sequence shown here is derived from an EMBL/GenBank/DDBJ whole genome shotgun (WGS) entry which is preliminary data.</text>
</comment>
<reference evidence="1" key="1">
    <citation type="journal article" date="2020" name="Stud. Mycol.">
        <title>101 Dothideomycetes genomes: a test case for predicting lifestyles and emergence of pathogens.</title>
        <authorList>
            <person name="Haridas S."/>
            <person name="Albert R."/>
            <person name="Binder M."/>
            <person name="Bloem J."/>
            <person name="Labutti K."/>
            <person name="Salamov A."/>
            <person name="Andreopoulos B."/>
            <person name="Baker S."/>
            <person name="Barry K."/>
            <person name="Bills G."/>
            <person name="Bluhm B."/>
            <person name="Cannon C."/>
            <person name="Castanera R."/>
            <person name="Culley D."/>
            <person name="Daum C."/>
            <person name="Ezra D."/>
            <person name="Gonzalez J."/>
            <person name="Henrissat B."/>
            <person name="Kuo A."/>
            <person name="Liang C."/>
            <person name="Lipzen A."/>
            <person name="Lutzoni F."/>
            <person name="Magnuson J."/>
            <person name="Mondo S."/>
            <person name="Nolan M."/>
            <person name="Ohm R."/>
            <person name="Pangilinan J."/>
            <person name="Park H.-J."/>
            <person name="Ramirez L."/>
            <person name="Alfaro M."/>
            <person name="Sun H."/>
            <person name="Tritt A."/>
            <person name="Yoshinaga Y."/>
            <person name="Zwiers L.-H."/>
            <person name="Turgeon B."/>
            <person name="Goodwin S."/>
            <person name="Spatafora J."/>
            <person name="Crous P."/>
            <person name="Grigoriev I."/>
        </authorList>
    </citation>
    <scope>NUCLEOTIDE SEQUENCE</scope>
    <source>
        <strain evidence="1">ATCC 200398</strain>
    </source>
</reference>
<sequence>MTSIRSPNARARTFPTKRTRPAFNPGSTLKTGLAAPALEKYFWYTGSDKVTRLATTDTIVPEQINTYAFNKCDFARLPYPSSFPPSRVWPPQTASDLLCALGTECDDCVGDTCYTDAACYNADCIHTLENWDIATRDWTDHFSLQMTASCGIGVFTKSAFKKGTVLGWYAGELKPPSVCFDNDYLMELEIGIIPPLSYYHRNGLTKAGDTVIIDGRGKGNWVRFVNHNCSPCCMFRIRRVGDVRIMVVEAVRDISVGAELSVDYGRNYYGEETVRSCKCGARNCVGVRREGGGLQKKLRVKRCKREGPPGE</sequence>
<evidence type="ECO:0000313" key="2">
    <source>
        <dbReference type="Proteomes" id="UP000799755"/>
    </source>
</evidence>
<gene>
    <name evidence="1" type="ORF">BDR25DRAFT_106517</name>
</gene>
<dbReference type="EMBL" id="MU003547">
    <property type="protein sequence ID" value="KAF2463694.1"/>
    <property type="molecule type" value="Genomic_DNA"/>
</dbReference>
<proteinExistence type="predicted"/>
<organism evidence="1 2">
    <name type="scientific">Lindgomyces ingoldianus</name>
    <dbReference type="NCBI Taxonomy" id="673940"/>
    <lineage>
        <taxon>Eukaryota</taxon>
        <taxon>Fungi</taxon>
        <taxon>Dikarya</taxon>
        <taxon>Ascomycota</taxon>
        <taxon>Pezizomycotina</taxon>
        <taxon>Dothideomycetes</taxon>
        <taxon>Pleosporomycetidae</taxon>
        <taxon>Pleosporales</taxon>
        <taxon>Lindgomycetaceae</taxon>
        <taxon>Lindgomyces</taxon>
    </lineage>
</organism>